<dbReference type="PANTHER" id="PTHR43245:SF51">
    <property type="entry name" value="SHORT CHAIN DEHYDROGENASE_REDUCTASE FAMILY 42E, MEMBER 2"/>
    <property type="match status" value="1"/>
</dbReference>
<dbReference type="Proteomes" id="UP000018144">
    <property type="component" value="Unassembled WGS sequence"/>
</dbReference>
<comment type="similarity">
    <text evidence="1">Belongs to the 3-beta-HSD family.</text>
</comment>
<name>U4LFA4_PYROM</name>
<dbReference type="Gene3D" id="3.40.50.720">
    <property type="entry name" value="NAD(P)-binding Rossmann-like Domain"/>
    <property type="match status" value="1"/>
</dbReference>
<dbReference type="STRING" id="1076935.U4LFA4"/>
<dbReference type="AlphaFoldDB" id="U4LFA4"/>
<accession>U4LFA4</accession>
<protein>
    <submittedName>
        <fullName evidence="4">Similar to Sterol-4-alpha-carboxylate 3-dehydrogenase, decarboxylating acc. no. O43050</fullName>
    </submittedName>
</protein>
<gene>
    <name evidence="4" type="ORF">PCON_13252</name>
</gene>
<evidence type="ECO:0000256" key="1">
    <source>
        <dbReference type="ARBA" id="ARBA00009219"/>
    </source>
</evidence>
<reference evidence="4 5" key="1">
    <citation type="journal article" date="2013" name="PLoS Genet.">
        <title>The genome and development-dependent transcriptomes of Pyronema confluens: a window into fungal evolution.</title>
        <authorList>
            <person name="Traeger S."/>
            <person name="Altegoer F."/>
            <person name="Freitag M."/>
            <person name="Gabaldon T."/>
            <person name="Kempken F."/>
            <person name="Kumar A."/>
            <person name="Marcet-Houben M."/>
            <person name="Poggeler S."/>
            <person name="Stajich J.E."/>
            <person name="Nowrousian M."/>
        </authorList>
    </citation>
    <scope>NUCLEOTIDE SEQUENCE [LARGE SCALE GENOMIC DNA]</scope>
    <source>
        <strain evidence="5">CBS 100304</strain>
        <tissue evidence="4">Vegetative mycelium</tissue>
    </source>
</reference>
<evidence type="ECO:0000313" key="5">
    <source>
        <dbReference type="Proteomes" id="UP000018144"/>
    </source>
</evidence>
<dbReference type="InterPro" id="IPR002225">
    <property type="entry name" value="3Beta_OHSteriod_DH/Estase"/>
</dbReference>
<dbReference type="GO" id="GO:0006694">
    <property type="term" value="P:steroid biosynthetic process"/>
    <property type="evidence" value="ECO:0007669"/>
    <property type="project" value="InterPro"/>
</dbReference>
<dbReference type="OMA" id="STAHWFD"/>
<keyword evidence="2" id="KW-0560">Oxidoreductase</keyword>
<feature type="domain" description="3-beta hydroxysteroid dehydrogenase/isomerase" evidence="3">
    <location>
        <begin position="14"/>
        <end position="275"/>
    </location>
</feature>
<dbReference type="PANTHER" id="PTHR43245">
    <property type="entry name" value="BIFUNCTIONAL POLYMYXIN RESISTANCE PROTEIN ARNA"/>
    <property type="match status" value="1"/>
</dbReference>
<dbReference type="eggNOG" id="KOG1430">
    <property type="taxonomic scope" value="Eukaryota"/>
</dbReference>
<keyword evidence="5" id="KW-1185">Reference proteome</keyword>
<dbReference type="InterPro" id="IPR036291">
    <property type="entry name" value="NAD(P)-bd_dom_sf"/>
</dbReference>
<sequence length="361" mass="40411">MSTEKPKTTLKSALVIGGCGFLGHHVVKILQVYHPETKISVLDLRTNVNRREGVTYYDGDITSRESVDAVLAKEKPETVIDTVSPVHGLGKDIYFKVNVEGTRICMEASRDAGVKAFVWTSSASVLFDGESDVVNLNEKAPIPTKSLDPYTETKAIGEKMVLEANREGGMLTVALRLSGLFGEGDRQLLPGMLQVMHNNQTKFQIGDNTNLFDFTYIGNAAYAHILAAEKLIGQDPATPKSPNTCDGEAFIITNGEPVYFWDFPRAVWAQRHHYPSFYIKMPREVGVALAGAAETFAWLMRKEPGFTRFRVKFSCWNRYFDIRKAKGMLGYKPIWSLQEGLVKSLKFLEEEEKKQSEKKGQ</sequence>
<organism evidence="4 5">
    <name type="scientific">Pyronema omphalodes (strain CBS 100304)</name>
    <name type="common">Pyronema confluens</name>
    <dbReference type="NCBI Taxonomy" id="1076935"/>
    <lineage>
        <taxon>Eukaryota</taxon>
        <taxon>Fungi</taxon>
        <taxon>Dikarya</taxon>
        <taxon>Ascomycota</taxon>
        <taxon>Pezizomycotina</taxon>
        <taxon>Pezizomycetes</taxon>
        <taxon>Pezizales</taxon>
        <taxon>Pyronemataceae</taxon>
        <taxon>Pyronema</taxon>
    </lineage>
</organism>
<dbReference type="EMBL" id="HF935887">
    <property type="protein sequence ID" value="CCX13659.1"/>
    <property type="molecule type" value="Genomic_DNA"/>
</dbReference>
<evidence type="ECO:0000259" key="3">
    <source>
        <dbReference type="Pfam" id="PF01073"/>
    </source>
</evidence>
<proteinExistence type="inferred from homology"/>
<dbReference type="SUPFAM" id="SSF51735">
    <property type="entry name" value="NAD(P)-binding Rossmann-fold domains"/>
    <property type="match status" value="1"/>
</dbReference>
<dbReference type="InterPro" id="IPR050177">
    <property type="entry name" value="Lipid_A_modif_metabolic_enz"/>
</dbReference>
<evidence type="ECO:0000313" key="4">
    <source>
        <dbReference type="EMBL" id="CCX13659.1"/>
    </source>
</evidence>
<dbReference type="OrthoDB" id="10058185at2759"/>
<dbReference type="Pfam" id="PF01073">
    <property type="entry name" value="3Beta_HSD"/>
    <property type="match status" value="1"/>
</dbReference>
<evidence type="ECO:0000256" key="2">
    <source>
        <dbReference type="ARBA" id="ARBA00023002"/>
    </source>
</evidence>
<dbReference type="GO" id="GO:0016616">
    <property type="term" value="F:oxidoreductase activity, acting on the CH-OH group of donors, NAD or NADP as acceptor"/>
    <property type="evidence" value="ECO:0007669"/>
    <property type="project" value="InterPro"/>
</dbReference>